<name>A0AAD9T5J5_9HELO</name>
<feature type="region of interest" description="Disordered" evidence="1">
    <location>
        <begin position="1"/>
        <end position="86"/>
    </location>
</feature>
<feature type="compositionally biased region" description="Acidic residues" evidence="1">
    <location>
        <begin position="325"/>
        <end position="344"/>
    </location>
</feature>
<feature type="compositionally biased region" description="Basic residues" evidence="1">
    <location>
        <begin position="412"/>
        <end position="421"/>
    </location>
</feature>
<feature type="region of interest" description="Disordered" evidence="1">
    <location>
        <begin position="162"/>
        <end position="191"/>
    </location>
</feature>
<dbReference type="EMBL" id="JAUBYV010000001">
    <property type="protein sequence ID" value="KAK2629755.1"/>
    <property type="molecule type" value="Genomic_DNA"/>
</dbReference>
<evidence type="ECO:0000313" key="2">
    <source>
        <dbReference type="EMBL" id="KAK2629755.1"/>
    </source>
</evidence>
<comment type="caution">
    <text evidence="2">The sequence shown here is derived from an EMBL/GenBank/DDBJ whole genome shotgun (WGS) entry which is preliminary data.</text>
</comment>
<organism evidence="2 3">
    <name type="scientific">Diplocarpon rosae</name>
    <dbReference type="NCBI Taxonomy" id="946125"/>
    <lineage>
        <taxon>Eukaryota</taxon>
        <taxon>Fungi</taxon>
        <taxon>Dikarya</taxon>
        <taxon>Ascomycota</taxon>
        <taxon>Pezizomycotina</taxon>
        <taxon>Leotiomycetes</taxon>
        <taxon>Helotiales</taxon>
        <taxon>Drepanopezizaceae</taxon>
        <taxon>Diplocarpon</taxon>
    </lineage>
</organism>
<dbReference type="Proteomes" id="UP001285354">
    <property type="component" value="Unassembled WGS sequence"/>
</dbReference>
<keyword evidence="3" id="KW-1185">Reference proteome</keyword>
<feature type="compositionally biased region" description="Polar residues" evidence="1">
    <location>
        <begin position="208"/>
        <end position="231"/>
    </location>
</feature>
<reference evidence="2" key="1">
    <citation type="submission" date="2023-06" db="EMBL/GenBank/DDBJ databases">
        <title>Draft genome of Marssonina rosae.</title>
        <authorList>
            <person name="Cheng Q."/>
        </authorList>
    </citation>
    <scope>NUCLEOTIDE SEQUENCE</scope>
    <source>
        <strain evidence="2">R4</strain>
    </source>
</reference>
<gene>
    <name evidence="2" type="ORF">QTJ16_000575</name>
</gene>
<evidence type="ECO:0000313" key="3">
    <source>
        <dbReference type="Proteomes" id="UP001285354"/>
    </source>
</evidence>
<feature type="region of interest" description="Disordered" evidence="1">
    <location>
        <begin position="207"/>
        <end position="421"/>
    </location>
</feature>
<dbReference type="AlphaFoldDB" id="A0AAD9T5J5"/>
<feature type="compositionally biased region" description="Acidic residues" evidence="1">
    <location>
        <begin position="388"/>
        <end position="400"/>
    </location>
</feature>
<sequence>MERALQSKSKRNLVADQGESEGPQKRIKVSASQDDRPELAAKSAGSSALTPTPTPADTLRESGSRESQHIIQADHIHRHQEQEPEQLLLSTPALVSIPAEIRELLDNKDEQRILTQYFAINKPKKTPAKTSAFSGLIPSADFISGRISKGVQAANQLLIPAASTRSATQSDSKGEQDEEEDFRRPSSSKLTIELAPVEQRYQLASLYSPPTQGRGSTSQTFDTAVTPQPSHVHTHMDAEDEAEAEDDTKVKQEDLSADEASARLRAAIAGFHSPPPSPSPVRALAPKSPSPGPAPYRRLAYLATPASHDDAEGPQLQEAAHDQLWEGEDEEEEEEEEEEDEEEEGRQASRGASESLFLPLEVKSKTPAKSKSSAARHPTMYHDIIKIEDDDEEEEQEDEIQIISSRDWARSVARKRSGTRK</sequence>
<evidence type="ECO:0000256" key="1">
    <source>
        <dbReference type="SAM" id="MobiDB-lite"/>
    </source>
</evidence>
<proteinExistence type="predicted"/>
<protein>
    <submittedName>
        <fullName evidence="2">Uncharacterized protein</fullName>
    </submittedName>
</protein>
<accession>A0AAD9T5J5</accession>
<feature type="compositionally biased region" description="Low complexity" evidence="1">
    <location>
        <begin position="365"/>
        <end position="375"/>
    </location>
</feature>
<feature type="compositionally biased region" description="Basic and acidic residues" evidence="1">
    <location>
        <begin position="58"/>
        <end position="82"/>
    </location>
</feature>